<keyword evidence="2" id="KW-0812">Transmembrane</keyword>
<comment type="caution">
    <text evidence="3">The sequence shown here is derived from an EMBL/GenBank/DDBJ whole genome shotgun (WGS) entry which is preliminary data.</text>
</comment>
<evidence type="ECO:0000256" key="2">
    <source>
        <dbReference type="SAM" id="Phobius"/>
    </source>
</evidence>
<feature type="transmembrane region" description="Helical" evidence="2">
    <location>
        <begin position="96"/>
        <end position="113"/>
    </location>
</feature>
<dbReference type="EMBL" id="CAUOFW020001724">
    <property type="protein sequence ID" value="CAK9147817.1"/>
    <property type="molecule type" value="Genomic_DNA"/>
</dbReference>
<sequence length="115" mass="11920">MQQRSAAISIFGTDRKADGDPELPEVGNEVGGGGGGGVAQYWPWAAASAAQLAWGISAFRRGYAGDSRLMPLKAFAVASLFLGASSTAAFGTLRASGIHSVCYLSLTLFKFLICT</sequence>
<evidence type="ECO:0000256" key="1">
    <source>
        <dbReference type="SAM" id="MobiDB-lite"/>
    </source>
</evidence>
<keyword evidence="2" id="KW-0472">Membrane</keyword>
<organism evidence="3 4">
    <name type="scientific">Ilex paraguariensis</name>
    <name type="common">yerba mate</name>
    <dbReference type="NCBI Taxonomy" id="185542"/>
    <lineage>
        <taxon>Eukaryota</taxon>
        <taxon>Viridiplantae</taxon>
        <taxon>Streptophyta</taxon>
        <taxon>Embryophyta</taxon>
        <taxon>Tracheophyta</taxon>
        <taxon>Spermatophyta</taxon>
        <taxon>Magnoliopsida</taxon>
        <taxon>eudicotyledons</taxon>
        <taxon>Gunneridae</taxon>
        <taxon>Pentapetalae</taxon>
        <taxon>asterids</taxon>
        <taxon>campanulids</taxon>
        <taxon>Aquifoliales</taxon>
        <taxon>Aquifoliaceae</taxon>
        <taxon>Ilex</taxon>
    </lineage>
</organism>
<proteinExistence type="predicted"/>
<gene>
    <name evidence="3" type="ORF">ILEXP_LOCUS15758</name>
</gene>
<keyword evidence="4" id="KW-1185">Reference proteome</keyword>
<feature type="region of interest" description="Disordered" evidence="1">
    <location>
        <begin position="1"/>
        <end position="31"/>
    </location>
</feature>
<keyword evidence="2" id="KW-1133">Transmembrane helix</keyword>
<accession>A0ABC8RSL9</accession>
<dbReference type="Proteomes" id="UP001642360">
    <property type="component" value="Unassembled WGS sequence"/>
</dbReference>
<protein>
    <submittedName>
        <fullName evidence="3">Uncharacterized protein</fullName>
    </submittedName>
</protein>
<dbReference type="PANTHER" id="PTHR37744">
    <property type="entry name" value="STAR LIPID TRANSFER-LIKE PROTEIN"/>
    <property type="match status" value="1"/>
</dbReference>
<feature type="transmembrane region" description="Helical" evidence="2">
    <location>
        <begin position="71"/>
        <end position="90"/>
    </location>
</feature>
<reference evidence="3 4" key="1">
    <citation type="submission" date="2024-02" db="EMBL/GenBank/DDBJ databases">
        <authorList>
            <person name="Vignale AGUSTIN F."/>
            <person name="Sosa J E."/>
            <person name="Modenutti C."/>
        </authorList>
    </citation>
    <scope>NUCLEOTIDE SEQUENCE [LARGE SCALE GENOMIC DNA]</scope>
</reference>
<evidence type="ECO:0000313" key="3">
    <source>
        <dbReference type="EMBL" id="CAK9147817.1"/>
    </source>
</evidence>
<dbReference type="AlphaFoldDB" id="A0ABC8RSL9"/>
<evidence type="ECO:0000313" key="4">
    <source>
        <dbReference type="Proteomes" id="UP001642360"/>
    </source>
</evidence>
<name>A0ABC8RSL9_9AQUA</name>
<dbReference type="PANTHER" id="PTHR37744:SF1">
    <property type="entry name" value="STAR LIPID TRANSFER-LIKE PROTEIN"/>
    <property type="match status" value="1"/>
</dbReference>